<evidence type="ECO:0000259" key="3">
    <source>
        <dbReference type="PROSITE" id="PS50893"/>
    </source>
</evidence>
<dbReference type="SMART" id="SM00382">
    <property type="entry name" value="AAA"/>
    <property type="match status" value="1"/>
</dbReference>
<evidence type="ECO:0000256" key="2">
    <source>
        <dbReference type="ARBA" id="ARBA00022840"/>
    </source>
</evidence>
<dbReference type="Pfam" id="PF00005">
    <property type="entry name" value="ABC_tran"/>
    <property type="match status" value="1"/>
</dbReference>
<proteinExistence type="predicted"/>
<dbReference type="GO" id="GO:0005524">
    <property type="term" value="F:ATP binding"/>
    <property type="evidence" value="ECO:0007669"/>
    <property type="project" value="UniProtKB-KW"/>
</dbReference>
<dbReference type="KEGG" id="phr:C6569_04275"/>
<keyword evidence="1" id="KW-0547">Nucleotide-binding</keyword>
<evidence type="ECO:0000256" key="1">
    <source>
        <dbReference type="ARBA" id="ARBA00022741"/>
    </source>
</evidence>
<keyword evidence="2 4" id="KW-0067">ATP-binding</keyword>
<dbReference type="PANTHER" id="PTHR42794">
    <property type="entry name" value="HEMIN IMPORT ATP-BINDING PROTEIN HMUV"/>
    <property type="match status" value="1"/>
</dbReference>
<dbReference type="InterPro" id="IPR003593">
    <property type="entry name" value="AAA+_ATPase"/>
</dbReference>
<name>A0A2S0N851_9HYPH</name>
<dbReference type="Gene3D" id="3.40.50.300">
    <property type="entry name" value="P-loop containing nucleotide triphosphate hydrolases"/>
    <property type="match status" value="1"/>
</dbReference>
<dbReference type="CDD" id="cd03214">
    <property type="entry name" value="ABC_Iron-Siderophores_B12_Hemin"/>
    <property type="match status" value="1"/>
</dbReference>
<accession>A0A2S0N851</accession>
<protein>
    <submittedName>
        <fullName evidence="4">ABC transporter ATP-binding protein</fullName>
    </submittedName>
</protein>
<dbReference type="SUPFAM" id="SSF52540">
    <property type="entry name" value="P-loop containing nucleoside triphosphate hydrolases"/>
    <property type="match status" value="1"/>
</dbReference>
<dbReference type="PANTHER" id="PTHR42794:SF2">
    <property type="entry name" value="ABC TRANSPORTER ATP-BINDING PROTEIN"/>
    <property type="match status" value="1"/>
</dbReference>
<feature type="domain" description="ABC transporter" evidence="3">
    <location>
        <begin position="4"/>
        <end position="231"/>
    </location>
</feature>
<sequence length="253" mass="26014">MIRIDIADLTIHRGGRAVVAGVTLALPSPGLVGIIGPNGAGKSTLARAMAGQPGARTGRVLVDGTDVATIAPARLAERIGYLPQTFQPHWDITARMLIALGARRAAGVPPGAVEAAIGAAGLTGKADRPWPSLSGGERAQALLAAVTVTDPPCLIADEPGASLDIRHRIALMRDLRRRGRTRLVVTVLHDLELATAFCDRLVLMEGGGVVAEGTPAEVVASGRLGEVFGTVFETAVHGGLTVARPAIGEFLCG</sequence>
<organism evidence="4 5">
    <name type="scientific">Phreatobacter cathodiphilus</name>
    <dbReference type="NCBI Taxonomy" id="1868589"/>
    <lineage>
        <taxon>Bacteria</taxon>
        <taxon>Pseudomonadati</taxon>
        <taxon>Pseudomonadota</taxon>
        <taxon>Alphaproteobacteria</taxon>
        <taxon>Hyphomicrobiales</taxon>
        <taxon>Phreatobacteraceae</taxon>
        <taxon>Phreatobacter</taxon>
    </lineage>
</organism>
<evidence type="ECO:0000313" key="5">
    <source>
        <dbReference type="Proteomes" id="UP000237889"/>
    </source>
</evidence>
<dbReference type="PROSITE" id="PS50893">
    <property type="entry name" value="ABC_TRANSPORTER_2"/>
    <property type="match status" value="1"/>
</dbReference>
<dbReference type="AlphaFoldDB" id="A0A2S0N851"/>
<keyword evidence="5" id="KW-1185">Reference proteome</keyword>
<dbReference type="Proteomes" id="UP000237889">
    <property type="component" value="Chromosome"/>
</dbReference>
<reference evidence="4 5" key="1">
    <citation type="submission" date="2018-03" db="EMBL/GenBank/DDBJ databases">
        <title>Genome sequencing of Phreatobacter sp.</title>
        <authorList>
            <person name="Kim S.-J."/>
            <person name="Heo J."/>
            <person name="Kwon S.-W."/>
        </authorList>
    </citation>
    <scope>NUCLEOTIDE SEQUENCE [LARGE SCALE GENOMIC DNA]</scope>
    <source>
        <strain evidence="4 5">S-12</strain>
    </source>
</reference>
<evidence type="ECO:0000313" key="4">
    <source>
        <dbReference type="EMBL" id="AVO44339.1"/>
    </source>
</evidence>
<dbReference type="EMBL" id="CP027668">
    <property type="protein sequence ID" value="AVO44339.1"/>
    <property type="molecule type" value="Genomic_DNA"/>
</dbReference>
<gene>
    <name evidence="4" type="ORF">C6569_04275</name>
</gene>
<dbReference type="InterPro" id="IPR027417">
    <property type="entry name" value="P-loop_NTPase"/>
</dbReference>
<dbReference type="GO" id="GO:0016887">
    <property type="term" value="F:ATP hydrolysis activity"/>
    <property type="evidence" value="ECO:0007669"/>
    <property type="project" value="InterPro"/>
</dbReference>
<dbReference type="RefSeq" id="WP_106747669.1">
    <property type="nucleotide sequence ID" value="NZ_CP027668.1"/>
</dbReference>
<dbReference type="InterPro" id="IPR003439">
    <property type="entry name" value="ABC_transporter-like_ATP-bd"/>
</dbReference>
<dbReference type="OrthoDB" id="9805601at2"/>